<evidence type="ECO:0000313" key="1">
    <source>
        <dbReference type="EMBL" id="AFZ70160.1"/>
    </source>
</evidence>
<proteinExistence type="predicted"/>
<sequence>MVKQEYECIVCGKKFNEGQGIVLTKGSLKLTFHSSKCVSKFFKLYLERLDESCSEKSARDLIKELEKIREEKQKQTKKVIS</sequence>
<name>L0AAW1_CALLD</name>
<dbReference type="GeneID" id="14211647"/>
<dbReference type="OrthoDB" id="43292at2157"/>
<dbReference type="STRING" id="1056495.Calag_0387"/>
<dbReference type="HOGENOM" id="CLU_196483_0_0_2"/>
<dbReference type="InParanoid" id="L0AAW1"/>
<gene>
    <name evidence="1" type="ordered locus">Calag_0387</name>
</gene>
<evidence type="ECO:0000313" key="2">
    <source>
        <dbReference type="Proteomes" id="UP000010469"/>
    </source>
</evidence>
<dbReference type="Proteomes" id="UP000010469">
    <property type="component" value="Chromosome"/>
</dbReference>
<protein>
    <submittedName>
        <fullName evidence="1">Uncharacterized protein</fullName>
    </submittedName>
</protein>
<keyword evidence="2" id="KW-1185">Reference proteome</keyword>
<dbReference type="RefSeq" id="WP_015232058.1">
    <property type="nucleotide sequence ID" value="NC_019791.1"/>
</dbReference>
<reference evidence="2" key="1">
    <citation type="submission" date="2012-03" db="EMBL/GenBank/DDBJ databases">
        <title>Complete genome of Caldisphaera lagunensis DSM 15908.</title>
        <authorList>
            <person name="Lucas S."/>
            <person name="Copeland A."/>
            <person name="Lapidus A."/>
            <person name="Glavina del Rio T."/>
            <person name="Dalin E."/>
            <person name="Tice H."/>
            <person name="Bruce D."/>
            <person name="Goodwin L."/>
            <person name="Pitluck S."/>
            <person name="Peters L."/>
            <person name="Mikhailova N."/>
            <person name="Teshima H."/>
            <person name="Kyrpides N."/>
            <person name="Mavromatis K."/>
            <person name="Ivanova N."/>
            <person name="Brettin T."/>
            <person name="Detter J.C."/>
            <person name="Han C."/>
            <person name="Larimer F."/>
            <person name="Land M."/>
            <person name="Hauser L."/>
            <person name="Markowitz V."/>
            <person name="Cheng J.-F."/>
            <person name="Hugenholtz P."/>
            <person name="Woyke T."/>
            <person name="Wu D."/>
            <person name="Spring S."/>
            <person name="Schroeder M."/>
            <person name="Brambilla E."/>
            <person name="Klenk H.-P."/>
            <person name="Eisen J.A."/>
        </authorList>
    </citation>
    <scope>NUCLEOTIDE SEQUENCE [LARGE SCALE GENOMIC DNA]</scope>
    <source>
        <strain evidence="2">DSM 15908 / JCM 11604 / IC-154</strain>
    </source>
</reference>
<dbReference type="EMBL" id="CP003378">
    <property type="protein sequence ID" value="AFZ70160.1"/>
    <property type="molecule type" value="Genomic_DNA"/>
</dbReference>
<accession>L0AAW1</accession>
<dbReference type="AlphaFoldDB" id="L0AAW1"/>
<dbReference type="eggNOG" id="arCOG04135">
    <property type="taxonomic scope" value="Archaea"/>
</dbReference>
<dbReference type="KEGG" id="clg:Calag_0387"/>
<organism evidence="1 2">
    <name type="scientific">Caldisphaera lagunensis (strain DSM 15908 / JCM 11604 / ANMR 0165 / IC-154)</name>
    <dbReference type="NCBI Taxonomy" id="1056495"/>
    <lineage>
        <taxon>Archaea</taxon>
        <taxon>Thermoproteota</taxon>
        <taxon>Thermoprotei</taxon>
        <taxon>Acidilobales</taxon>
        <taxon>Caldisphaeraceae</taxon>
        <taxon>Caldisphaera</taxon>
    </lineage>
</organism>